<gene>
    <name evidence="1" type="primary">Necator_chrII.g5790</name>
    <name evidence="1" type="ORF">RB195_017997</name>
</gene>
<organism evidence="1 2">
    <name type="scientific">Necator americanus</name>
    <name type="common">Human hookworm</name>
    <dbReference type="NCBI Taxonomy" id="51031"/>
    <lineage>
        <taxon>Eukaryota</taxon>
        <taxon>Metazoa</taxon>
        <taxon>Ecdysozoa</taxon>
        <taxon>Nematoda</taxon>
        <taxon>Chromadorea</taxon>
        <taxon>Rhabditida</taxon>
        <taxon>Rhabditina</taxon>
        <taxon>Rhabditomorpha</taxon>
        <taxon>Strongyloidea</taxon>
        <taxon>Ancylostomatidae</taxon>
        <taxon>Bunostominae</taxon>
        <taxon>Necator</taxon>
    </lineage>
</organism>
<sequence length="90" mass="10645">MWIVAVLPQSSERCEANRFHSIQQQAHQRLQFAEATSVAGNAVCRSWIRSRRYQCQYDYHYFAISSIMRLRLRLEHSIAHYSIKAGFQIK</sequence>
<dbReference type="EMBL" id="JAVFWL010000002">
    <property type="protein sequence ID" value="KAK6734542.1"/>
    <property type="molecule type" value="Genomic_DNA"/>
</dbReference>
<name>A0ABR1C7R8_NECAM</name>
<evidence type="ECO:0000313" key="2">
    <source>
        <dbReference type="Proteomes" id="UP001303046"/>
    </source>
</evidence>
<accession>A0ABR1C7R8</accession>
<protein>
    <submittedName>
        <fullName evidence="1">Uncharacterized protein</fullName>
    </submittedName>
</protein>
<evidence type="ECO:0000313" key="1">
    <source>
        <dbReference type="EMBL" id="KAK6734542.1"/>
    </source>
</evidence>
<proteinExistence type="predicted"/>
<dbReference type="Proteomes" id="UP001303046">
    <property type="component" value="Unassembled WGS sequence"/>
</dbReference>
<keyword evidence="2" id="KW-1185">Reference proteome</keyword>
<comment type="caution">
    <text evidence="1">The sequence shown here is derived from an EMBL/GenBank/DDBJ whole genome shotgun (WGS) entry which is preliminary data.</text>
</comment>
<reference evidence="1 2" key="1">
    <citation type="submission" date="2023-08" db="EMBL/GenBank/DDBJ databases">
        <title>A Necator americanus chromosomal reference genome.</title>
        <authorList>
            <person name="Ilik V."/>
            <person name="Petrzelkova K.J."/>
            <person name="Pardy F."/>
            <person name="Fuh T."/>
            <person name="Niatou-Singa F.S."/>
            <person name="Gouil Q."/>
            <person name="Baker L."/>
            <person name="Ritchie M.E."/>
            <person name="Jex A.R."/>
            <person name="Gazzola D."/>
            <person name="Li H."/>
            <person name="Toshio Fujiwara R."/>
            <person name="Zhan B."/>
            <person name="Aroian R.V."/>
            <person name="Pafco B."/>
            <person name="Schwarz E.M."/>
        </authorList>
    </citation>
    <scope>NUCLEOTIDE SEQUENCE [LARGE SCALE GENOMIC DNA]</scope>
    <source>
        <strain evidence="1 2">Aroian</strain>
        <tissue evidence="1">Whole animal</tissue>
    </source>
</reference>